<reference evidence="1 2" key="1">
    <citation type="submission" date="2019-03" db="EMBL/GenBank/DDBJ databases">
        <title>First draft genome of Liparis tanakae, snailfish: a comprehensive survey of snailfish specific genes.</title>
        <authorList>
            <person name="Kim W."/>
            <person name="Song I."/>
            <person name="Jeong J.-H."/>
            <person name="Kim D."/>
            <person name="Kim S."/>
            <person name="Ryu S."/>
            <person name="Song J.Y."/>
            <person name="Lee S.K."/>
        </authorList>
    </citation>
    <scope>NUCLEOTIDE SEQUENCE [LARGE SCALE GENOMIC DNA]</scope>
    <source>
        <tissue evidence="1">Muscle</tissue>
    </source>
</reference>
<evidence type="ECO:0000313" key="1">
    <source>
        <dbReference type="EMBL" id="TNN48550.1"/>
    </source>
</evidence>
<keyword evidence="2" id="KW-1185">Reference proteome</keyword>
<name>A0A4Z2G5Y2_9TELE</name>
<comment type="caution">
    <text evidence="1">The sequence shown here is derived from an EMBL/GenBank/DDBJ whole genome shotgun (WGS) entry which is preliminary data.</text>
</comment>
<sequence>MNAFLNKSGFRCVFVVYNLGRRALLRLSGAAVLVADETPPQQRAAAGRTVALHGQQVGRLRLQEVFGEADHRKQLDVSSSSSSCSSSSSSPADCSFFLALTLPKAMGMCSGGCRPGSKSIRYSCLSQRAVSGRRLQGGARSMLETTRQWNSRLDSFREHRATWERRLEE</sequence>
<dbReference type="Proteomes" id="UP000314294">
    <property type="component" value="Unassembled WGS sequence"/>
</dbReference>
<evidence type="ECO:0000313" key="2">
    <source>
        <dbReference type="Proteomes" id="UP000314294"/>
    </source>
</evidence>
<protein>
    <submittedName>
        <fullName evidence="1">Uncharacterized protein</fullName>
    </submittedName>
</protein>
<organism evidence="1 2">
    <name type="scientific">Liparis tanakae</name>
    <name type="common">Tanaka's snailfish</name>
    <dbReference type="NCBI Taxonomy" id="230148"/>
    <lineage>
        <taxon>Eukaryota</taxon>
        <taxon>Metazoa</taxon>
        <taxon>Chordata</taxon>
        <taxon>Craniata</taxon>
        <taxon>Vertebrata</taxon>
        <taxon>Euteleostomi</taxon>
        <taxon>Actinopterygii</taxon>
        <taxon>Neopterygii</taxon>
        <taxon>Teleostei</taxon>
        <taxon>Neoteleostei</taxon>
        <taxon>Acanthomorphata</taxon>
        <taxon>Eupercaria</taxon>
        <taxon>Perciformes</taxon>
        <taxon>Cottioidei</taxon>
        <taxon>Cottales</taxon>
        <taxon>Liparidae</taxon>
        <taxon>Liparis</taxon>
    </lineage>
</organism>
<dbReference type="AlphaFoldDB" id="A0A4Z2G5Y2"/>
<dbReference type="EMBL" id="SRLO01000692">
    <property type="protein sequence ID" value="TNN48550.1"/>
    <property type="molecule type" value="Genomic_DNA"/>
</dbReference>
<accession>A0A4Z2G5Y2</accession>
<gene>
    <name evidence="1" type="ORF">EYF80_041246</name>
</gene>
<proteinExistence type="predicted"/>